<dbReference type="EMBL" id="LR031879">
    <property type="protein sequence ID" value="VDD55474.1"/>
    <property type="molecule type" value="Genomic_DNA"/>
</dbReference>
<dbReference type="Gene3D" id="3.40.50.720">
    <property type="entry name" value="NAD(P)-binding Rossmann-like Domain"/>
    <property type="match status" value="1"/>
</dbReference>
<accession>A0A3P6G7W1</accession>
<dbReference type="GO" id="GO:0008641">
    <property type="term" value="F:ubiquitin-like modifier activating enzyme activity"/>
    <property type="evidence" value="ECO:0007669"/>
    <property type="project" value="InterPro"/>
</dbReference>
<dbReference type="AlphaFoldDB" id="A0A3P6G7W1"/>
<dbReference type="SUPFAM" id="SSF69572">
    <property type="entry name" value="Activating enzymes of the ubiquitin-like proteins"/>
    <property type="match status" value="1"/>
</dbReference>
<organism evidence="1">
    <name type="scientific">Brassica oleracea</name>
    <name type="common">Wild cabbage</name>
    <dbReference type="NCBI Taxonomy" id="3712"/>
    <lineage>
        <taxon>Eukaryota</taxon>
        <taxon>Viridiplantae</taxon>
        <taxon>Streptophyta</taxon>
        <taxon>Embryophyta</taxon>
        <taxon>Tracheophyta</taxon>
        <taxon>Spermatophyta</taxon>
        <taxon>Magnoliopsida</taxon>
        <taxon>eudicotyledons</taxon>
        <taxon>Gunneridae</taxon>
        <taxon>Pentapetalae</taxon>
        <taxon>rosids</taxon>
        <taxon>malvids</taxon>
        <taxon>Brassicales</taxon>
        <taxon>Brassicaceae</taxon>
        <taxon>Brassiceae</taxon>
        <taxon>Brassica</taxon>
    </lineage>
</organism>
<dbReference type="InterPro" id="IPR035985">
    <property type="entry name" value="Ubiquitin-activating_enz"/>
</dbReference>
<proteinExistence type="predicted"/>
<protein>
    <submittedName>
        <fullName evidence="1">Uncharacterized protein</fullName>
    </submittedName>
</protein>
<sequence length="137" mass="15299">MVDERSVGQSKAKSTCGFLQELNDSVKAKFIEESPDTLIMISLSFFSQFTLVIATQLVEDSMVKLDKICREANVKLVFVRSYGLAGIVRVSVKHSIIGSKPDHFLDDLRLNNHGVSQTCHRGRSIVDYSFVILCCQV</sequence>
<name>A0A3P6G7W1_BRAOL</name>
<reference evidence="1" key="1">
    <citation type="submission" date="2018-11" db="EMBL/GenBank/DDBJ databases">
        <authorList>
            <consortium name="Genoscope - CEA"/>
            <person name="William W."/>
        </authorList>
    </citation>
    <scope>NUCLEOTIDE SEQUENCE</scope>
</reference>
<evidence type="ECO:0000313" key="1">
    <source>
        <dbReference type="EMBL" id="VDD55474.1"/>
    </source>
</evidence>
<gene>
    <name evidence="1" type="ORF">BOLC8T48703H</name>
</gene>